<feature type="compositionally biased region" description="Basic and acidic residues" evidence="2">
    <location>
        <begin position="523"/>
        <end position="540"/>
    </location>
</feature>
<gene>
    <name evidence="3" type="ORF">N7532_004396</name>
</gene>
<feature type="compositionally biased region" description="Polar residues" evidence="2">
    <location>
        <begin position="618"/>
        <end position="628"/>
    </location>
</feature>
<feature type="compositionally biased region" description="Polar residues" evidence="2">
    <location>
        <begin position="718"/>
        <end position="727"/>
    </location>
</feature>
<name>A0A9W9FPV8_9EURO</name>
<reference evidence="3" key="1">
    <citation type="submission" date="2022-11" db="EMBL/GenBank/DDBJ databases">
        <authorList>
            <person name="Petersen C."/>
        </authorList>
    </citation>
    <scope>NUCLEOTIDE SEQUENCE</scope>
    <source>
        <strain evidence="3">IBT 30761</strain>
    </source>
</reference>
<dbReference type="Proteomes" id="UP001149074">
    <property type="component" value="Unassembled WGS sequence"/>
</dbReference>
<dbReference type="InterPro" id="IPR042201">
    <property type="entry name" value="FH2_Formin_sf"/>
</dbReference>
<reference evidence="3" key="2">
    <citation type="journal article" date="2023" name="IMA Fungus">
        <title>Comparative genomic study of the Penicillium genus elucidates a diverse pangenome and 15 lateral gene transfer events.</title>
        <authorList>
            <person name="Petersen C."/>
            <person name="Sorensen T."/>
            <person name="Nielsen M.R."/>
            <person name="Sondergaard T.E."/>
            <person name="Sorensen J.L."/>
            <person name="Fitzpatrick D.A."/>
            <person name="Frisvad J.C."/>
            <person name="Nielsen K.L."/>
        </authorList>
    </citation>
    <scope>NUCLEOTIDE SEQUENCE</scope>
    <source>
        <strain evidence="3">IBT 30761</strain>
    </source>
</reference>
<feature type="compositionally biased region" description="Low complexity" evidence="2">
    <location>
        <begin position="40"/>
        <end position="52"/>
    </location>
</feature>
<feature type="coiled-coil region" evidence="1">
    <location>
        <begin position="205"/>
        <end position="232"/>
    </location>
</feature>
<sequence length="743" mass="82517">METDNPQPPHSKPRPPIPATSDPRSRPRPTPPRPALNIHPSLPRRPCLPSSPAKTTTPVSAAERTLQVQPIGAIPIQSPRGGAQGMAYKIHGMQIDLSGIMPQLKELMDVHAARAFKCAELAQIHKEDAFNQRTLTHALRSEAFPATIDSLQAISDAHRSEISRRTEEVKVQELRSAELTDRIQRLLSQTVILPESQPPARVETAAGSSRELAELREQVNLLKESMVRKDDLPTNLTALEKTVDSQSRGQTTMRGNIKKLEEWKASIDRELKQLKETESTKVVVPAPKPTPQDPWSTKGDIVALEQKLNRKIQGYGETSKEVSALSERFLSIEKKLEVLRHEQGPGLQDRVSTLEERSKEIQVNWKDLERSLPALTESAAKVENYNQTSDTLITAVRSLETRYNNLNTDELVQHMARVMQEMYPTAKQLHERMQSVEFCQRATDEKLESLMRKLGTSMETTTRIFNQLKAQNADQHHFLQAMKKDLADHLDRLSRLEGQGQDQDVGTRVQIMEESLNGLRRQPQMEEPSRQESLHREDKEMHEKMCTLKDEMESLRNQLVKAATEVNSLFETQISQSKALTGCESSTATNQGVSRELAPSNSTSESQVPDISAPGLSNGCSDPGNPSSHIPHVPSLKSTPRAQRSANGIRNPNGRRISASPTKNMASMSVEIIGSSAETPAASPRPFPGPSSKKRRWDVRDSDDVTYSSPAGTPIPSLATSSASDVSGQKRKKKNLPSTLGRN</sequence>
<accession>A0A9W9FPV8</accession>
<protein>
    <submittedName>
        <fullName evidence="3">Uncharacterized protein</fullName>
    </submittedName>
</protein>
<dbReference type="OrthoDB" id="3438382at2759"/>
<evidence type="ECO:0000313" key="3">
    <source>
        <dbReference type="EMBL" id="KAJ5103867.1"/>
    </source>
</evidence>
<feature type="compositionally biased region" description="Polar residues" evidence="2">
    <location>
        <begin position="636"/>
        <end position="650"/>
    </location>
</feature>
<dbReference type="RefSeq" id="XP_056477247.1">
    <property type="nucleotide sequence ID" value="XM_056616890.1"/>
</dbReference>
<organism evidence="3 4">
    <name type="scientific">Penicillium argentinense</name>
    <dbReference type="NCBI Taxonomy" id="1131581"/>
    <lineage>
        <taxon>Eukaryota</taxon>
        <taxon>Fungi</taxon>
        <taxon>Dikarya</taxon>
        <taxon>Ascomycota</taxon>
        <taxon>Pezizomycotina</taxon>
        <taxon>Eurotiomycetes</taxon>
        <taxon>Eurotiomycetidae</taxon>
        <taxon>Eurotiales</taxon>
        <taxon>Aspergillaceae</taxon>
        <taxon>Penicillium</taxon>
    </lineage>
</organism>
<dbReference type="Gene3D" id="1.20.58.2220">
    <property type="entry name" value="Formin, FH2 domain"/>
    <property type="match status" value="1"/>
</dbReference>
<feature type="compositionally biased region" description="Polar residues" evidence="2">
    <location>
        <begin position="576"/>
        <end position="609"/>
    </location>
</feature>
<evidence type="ECO:0000256" key="1">
    <source>
        <dbReference type="SAM" id="Coils"/>
    </source>
</evidence>
<dbReference type="AlphaFoldDB" id="A0A9W9FPV8"/>
<feature type="region of interest" description="Disordered" evidence="2">
    <location>
        <begin position="1"/>
        <end position="60"/>
    </location>
</feature>
<keyword evidence="1" id="KW-0175">Coiled coil</keyword>
<evidence type="ECO:0000313" key="4">
    <source>
        <dbReference type="Proteomes" id="UP001149074"/>
    </source>
</evidence>
<dbReference type="GeneID" id="81355869"/>
<comment type="caution">
    <text evidence="3">The sequence shown here is derived from an EMBL/GenBank/DDBJ whole genome shotgun (WGS) entry which is preliminary data.</text>
</comment>
<feature type="region of interest" description="Disordered" evidence="2">
    <location>
        <begin position="517"/>
        <end position="540"/>
    </location>
</feature>
<dbReference type="EMBL" id="JAPQKI010000004">
    <property type="protein sequence ID" value="KAJ5103867.1"/>
    <property type="molecule type" value="Genomic_DNA"/>
</dbReference>
<keyword evidence="4" id="KW-1185">Reference proteome</keyword>
<evidence type="ECO:0000256" key="2">
    <source>
        <dbReference type="SAM" id="MobiDB-lite"/>
    </source>
</evidence>
<feature type="compositionally biased region" description="Pro residues" evidence="2">
    <location>
        <begin position="1"/>
        <end position="18"/>
    </location>
</feature>
<feature type="region of interest" description="Disordered" evidence="2">
    <location>
        <begin position="576"/>
        <end position="743"/>
    </location>
</feature>
<proteinExistence type="predicted"/>